<dbReference type="EMBL" id="SJPJ01000001">
    <property type="protein sequence ID" value="TWT80901.1"/>
    <property type="molecule type" value="Genomic_DNA"/>
</dbReference>
<feature type="compositionally biased region" description="Basic and acidic residues" evidence="1">
    <location>
        <begin position="16"/>
        <end position="52"/>
    </location>
</feature>
<feature type="region of interest" description="Disordered" evidence="1">
    <location>
        <begin position="1"/>
        <end position="89"/>
    </location>
</feature>
<feature type="compositionally biased region" description="Polar residues" evidence="1">
    <location>
        <begin position="62"/>
        <end position="73"/>
    </location>
</feature>
<gene>
    <name evidence="2" type="ORF">CA13_23470</name>
</gene>
<proteinExistence type="predicted"/>
<comment type="caution">
    <text evidence="2">The sequence shown here is derived from an EMBL/GenBank/DDBJ whole genome shotgun (WGS) entry which is preliminary data.</text>
</comment>
<protein>
    <recommendedName>
        <fullName evidence="4">Periplasmic folding chaperone</fullName>
    </recommendedName>
</protein>
<dbReference type="AlphaFoldDB" id="A0A5C5Z244"/>
<accession>A0A5C5Z244</accession>
<evidence type="ECO:0000256" key="1">
    <source>
        <dbReference type="SAM" id="MobiDB-lite"/>
    </source>
</evidence>
<reference evidence="2 3" key="1">
    <citation type="submission" date="2019-02" db="EMBL/GenBank/DDBJ databases">
        <title>Deep-cultivation of Planctomycetes and their phenomic and genomic characterization uncovers novel biology.</title>
        <authorList>
            <person name="Wiegand S."/>
            <person name="Jogler M."/>
            <person name="Boedeker C."/>
            <person name="Pinto D."/>
            <person name="Vollmers J."/>
            <person name="Rivas-Marin E."/>
            <person name="Kohn T."/>
            <person name="Peeters S.H."/>
            <person name="Heuer A."/>
            <person name="Rast P."/>
            <person name="Oberbeckmann S."/>
            <person name="Bunk B."/>
            <person name="Jeske O."/>
            <person name="Meyerdierks A."/>
            <person name="Storesund J.E."/>
            <person name="Kallscheuer N."/>
            <person name="Luecker S."/>
            <person name="Lage O.M."/>
            <person name="Pohl T."/>
            <person name="Merkel B.J."/>
            <person name="Hornburger P."/>
            <person name="Mueller R.-W."/>
            <person name="Bruemmer F."/>
            <person name="Labrenz M."/>
            <person name="Spormann A.M."/>
            <person name="Op Den Camp H."/>
            <person name="Overmann J."/>
            <person name="Amann R."/>
            <person name="Jetten M.S.M."/>
            <person name="Mascher T."/>
            <person name="Medema M.H."/>
            <person name="Devos D.P."/>
            <person name="Kaster A.-K."/>
            <person name="Ovreas L."/>
            <person name="Rohde M."/>
            <person name="Galperin M.Y."/>
            <person name="Jogler C."/>
        </authorList>
    </citation>
    <scope>NUCLEOTIDE SEQUENCE [LARGE SCALE GENOMIC DNA]</scope>
    <source>
        <strain evidence="2 3">CA13</strain>
    </source>
</reference>
<organism evidence="2 3">
    <name type="scientific">Novipirellula herctigrandis</name>
    <dbReference type="NCBI Taxonomy" id="2527986"/>
    <lineage>
        <taxon>Bacteria</taxon>
        <taxon>Pseudomonadati</taxon>
        <taxon>Planctomycetota</taxon>
        <taxon>Planctomycetia</taxon>
        <taxon>Pirellulales</taxon>
        <taxon>Pirellulaceae</taxon>
        <taxon>Novipirellula</taxon>
    </lineage>
</organism>
<evidence type="ECO:0000313" key="3">
    <source>
        <dbReference type="Proteomes" id="UP000315010"/>
    </source>
</evidence>
<evidence type="ECO:0000313" key="2">
    <source>
        <dbReference type="EMBL" id="TWT80901.1"/>
    </source>
</evidence>
<name>A0A5C5Z244_9BACT</name>
<evidence type="ECO:0008006" key="4">
    <source>
        <dbReference type="Google" id="ProtNLM"/>
    </source>
</evidence>
<feature type="compositionally biased region" description="Acidic residues" evidence="1">
    <location>
        <begin position="1"/>
        <end position="15"/>
    </location>
</feature>
<dbReference type="Proteomes" id="UP000315010">
    <property type="component" value="Unassembled WGS sequence"/>
</dbReference>
<sequence>MQETAEEEMIEEPATEEAKPEEPATEEAKPEEPATEEAKPEEPATEEAKPEEPATDQVMDEQASTDSETATSDQTEEAEPEAESKVESFEDVREQIANSLAQPIAMERMNSAVIELDSKMRRYFNMKAIYESNKSIGQDVQPPEALDLKALGESLGFRYEKMGPHTEVTIEAEPIANSLEVGSLQMRRGPAFVTMMYGGASQQGQAVPRQELYSPLRTADDRAGRIYVSWKTSESEAYTPKLEEVREEVIAEIRMQEARKLAVAAAEKIAAAANEGEGKDLADAVPADKKDQVQTGLGPFSWLDSFGFQGASIGNVPELDSVGEAFMKTVFTTDVGKSGVALNQPERVVYVVKPTGFQPDTDMLKSRFKEPRDRMMALLAGGGSANDVLTGFYKSVDERTGFSFLRDDEDQ</sequence>
<keyword evidence="3" id="KW-1185">Reference proteome</keyword>